<evidence type="ECO:0000313" key="7">
    <source>
        <dbReference type="EMBL" id="KAA0596547.1"/>
    </source>
</evidence>
<reference evidence="7 8" key="1">
    <citation type="submission" date="2019-08" db="EMBL/GenBank/DDBJ databases">
        <authorList>
            <person name="Grouzdev D."/>
            <person name="Tikhonova E."/>
            <person name="Kravchenko I."/>
        </authorList>
    </citation>
    <scope>NUCLEOTIDE SEQUENCE [LARGE SCALE GENOMIC DNA]</scope>
    <source>
        <strain evidence="7 8">59b</strain>
    </source>
</reference>
<dbReference type="InterPro" id="IPR051015">
    <property type="entry name" value="EvgA-like"/>
</dbReference>
<dbReference type="SMART" id="SM00421">
    <property type="entry name" value="HTH_LUXR"/>
    <property type="match status" value="1"/>
</dbReference>
<evidence type="ECO:0000259" key="5">
    <source>
        <dbReference type="PROSITE" id="PS50043"/>
    </source>
</evidence>
<dbReference type="PANTHER" id="PTHR45566:SF2">
    <property type="entry name" value="NARL SUBFAMILY"/>
    <property type="match status" value="1"/>
</dbReference>
<feature type="domain" description="Response regulatory" evidence="6">
    <location>
        <begin position="2"/>
        <end position="130"/>
    </location>
</feature>
<dbReference type="OrthoDB" id="9805444at2"/>
<dbReference type="SMART" id="SM00448">
    <property type="entry name" value="REC"/>
    <property type="match status" value="1"/>
</dbReference>
<dbReference type="SUPFAM" id="SSF52172">
    <property type="entry name" value="CheY-like"/>
    <property type="match status" value="1"/>
</dbReference>
<feature type="region of interest" description="Disordered" evidence="4">
    <location>
        <begin position="158"/>
        <end position="178"/>
    </location>
</feature>
<accession>A0A5A9GQ92</accession>
<dbReference type="AlphaFoldDB" id="A0A5A9GQ92"/>
<proteinExistence type="predicted"/>
<evidence type="ECO:0000256" key="3">
    <source>
        <dbReference type="PROSITE-ProRule" id="PRU00169"/>
    </source>
</evidence>
<dbReference type="Gene3D" id="3.40.50.2300">
    <property type="match status" value="1"/>
</dbReference>
<keyword evidence="2" id="KW-0238">DNA-binding</keyword>
<dbReference type="CDD" id="cd06170">
    <property type="entry name" value="LuxR_C_like"/>
    <property type="match status" value="1"/>
</dbReference>
<organism evidence="7 8">
    <name type="scientific">Azospirillum lipoferum</name>
    <dbReference type="NCBI Taxonomy" id="193"/>
    <lineage>
        <taxon>Bacteria</taxon>
        <taxon>Pseudomonadati</taxon>
        <taxon>Pseudomonadota</taxon>
        <taxon>Alphaproteobacteria</taxon>
        <taxon>Rhodospirillales</taxon>
        <taxon>Azospirillaceae</taxon>
        <taxon>Azospirillum</taxon>
    </lineage>
</organism>
<dbReference type="InterPro" id="IPR058245">
    <property type="entry name" value="NreC/VraR/RcsB-like_REC"/>
</dbReference>
<dbReference type="PROSITE" id="PS00622">
    <property type="entry name" value="HTH_LUXR_1"/>
    <property type="match status" value="1"/>
</dbReference>
<dbReference type="InterPro" id="IPR001789">
    <property type="entry name" value="Sig_transdc_resp-reg_receiver"/>
</dbReference>
<comment type="caution">
    <text evidence="7">The sequence shown here is derived from an EMBL/GenBank/DDBJ whole genome shotgun (WGS) entry which is preliminary data.</text>
</comment>
<dbReference type="CDD" id="cd17535">
    <property type="entry name" value="REC_NarL-like"/>
    <property type="match status" value="1"/>
</dbReference>
<gene>
    <name evidence="7" type="ORF">FZ942_10565</name>
</gene>
<keyword evidence="8" id="KW-1185">Reference proteome</keyword>
<dbReference type="GO" id="GO:0006355">
    <property type="term" value="P:regulation of DNA-templated transcription"/>
    <property type="evidence" value="ECO:0007669"/>
    <property type="project" value="InterPro"/>
</dbReference>
<sequence length="244" mass="26080">MKILVADDHPLFRDALELSIRQAWPDAEIGCIGSLLELPAAAPSVSVQDGGTPAMLFRYDLIVLDWRMPGAEGSNPISVLRQAGVQGPVAVVTGAEDALTALEVLRCGAEAFLPKTTPRRVLAQALRLVAEGGSFVPKCVALDLLHMTDLSLDIDEAEEADGPSLEGEGAPSSPLTDREQQVLSMLATGATNKEIGRHLSLQEVTVKLHTRRILRKLGARNRTDAVRRAQQAGLLSRSLDEAAP</sequence>
<dbReference type="Proteomes" id="UP000324927">
    <property type="component" value="Unassembled WGS sequence"/>
</dbReference>
<dbReference type="PROSITE" id="PS50043">
    <property type="entry name" value="HTH_LUXR_2"/>
    <property type="match status" value="1"/>
</dbReference>
<dbReference type="InterPro" id="IPR011006">
    <property type="entry name" value="CheY-like_superfamily"/>
</dbReference>
<dbReference type="GO" id="GO:0003677">
    <property type="term" value="F:DNA binding"/>
    <property type="evidence" value="ECO:0007669"/>
    <property type="project" value="UniProtKB-KW"/>
</dbReference>
<dbReference type="InterPro" id="IPR016032">
    <property type="entry name" value="Sig_transdc_resp-reg_C-effctor"/>
</dbReference>
<dbReference type="RefSeq" id="WP_149231057.1">
    <property type="nucleotide sequence ID" value="NZ_JALJXJ010000004.1"/>
</dbReference>
<dbReference type="PANTHER" id="PTHR45566">
    <property type="entry name" value="HTH-TYPE TRANSCRIPTIONAL REGULATOR YHJB-RELATED"/>
    <property type="match status" value="1"/>
</dbReference>
<dbReference type="Pfam" id="PF00072">
    <property type="entry name" value="Response_reg"/>
    <property type="match status" value="1"/>
</dbReference>
<dbReference type="SUPFAM" id="SSF46894">
    <property type="entry name" value="C-terminal effector domain of the bipartite response regulators"/>
    <property type="match status" value="1"/>
</dbReference>
<dbReference type="EMBL" id="VTTN01000003">
    <property type="protein sequence ID" value="KAA0596547.1"/>
    <property type="molecule type" value="Genomic_DNA"/>
</dbReference>
<dbReference type="PRINTS" id="PR00038">
    <property type="entry name" value="HTHLUXR"/>
</dbReference>
<evidence type="ECO:0000256" key="2">
    <source>
        <dbReference type="ARBA" id="ARBA00023125"/>
    </source>
</evidence>
<protein>
    <submittedName>
        <fullName evidence="7">Response regulator transcription factor</fullName>
    </submittedName>
</protein>
<evidence type="ECO:0000259" key="6">
    <source>
        <dbReference type="PROSITE" id="PS50110"/>
    </source>
</evidence>
<dbReference type="PROSITE" id="PS50110">
    <property type="entry name" value="RESPONSE_REGULATORY"/>
    <property type="match status" value="1"/>
</dbReference>
<dbReference type="Gene3D" id="1.10.10.10">
    <property type="entry name" value="Winged helix-like DNA-binding domain superfamily/Winged helix DNA-binding domain"/>
    <property type="match status" value="1"/>
</dbReference>
<dbReference type="InterPro" id="IPR036388">
    <property type="entry name" value="WH-like_DNA-bd_sf"/>
</dbReference>
<evidence type="ECO:0000256" key="1">
    <source>
        <dbReference type="ARBA" id="ARBA00022553"/>
    </source>
</evidence>
<dbReference type="GO" id="GO:0000160">
    <property type="term" value="P:phosphorelay signal transduction system"/>
    <property type="evidence" value="ECO:0007669"/>
    <property type="project" value="InterPro"/>
</dbReference>
<dbReference type="Pfam" id="PF00196">
    <property type="entry name" value="GerE"/>
    <property type="match status" value="1"/>
</dbReference>
<feature type="modified residue" description="4-aspartylphosphate" evidence="3">
    <location>
        <position position="65"/>
    </location>
</feature>
<name>A0A5A9GQ92_AZOLI</name>
<evidence type="ECO:0000256" key="4">
    <source>
        <dbReference type="SAM" id="MobiDB-lite"/>
    </source>
</evidence>
<dbReference type="InterPro" id="IPR000792">
    <property type="entry name" value="Tscrpt_reg_LuxR_C"/>
</dbReference>
<keyword evidence="1 3" id="KW-0597">Phosphoprotein</keyword>
<evidence type="ECO:0000313" key="8">
    <source>
        <dbReference type="Proteomes" id="UP000324927"/>
    </source>
</evidence>
<feature type="domain" description="HTH luxR-type" evidence="5">
    <location>
        <begin position="168"/>
        <end position="233"/>
    </location>
</feature>